<dbReference type="Proteomes" id="UP000240988">
    <property type="component" value="Unassembled WGS sequence"/>
</dbReference>
<evidence type="ECO:0000313" key="3">
    <source>
        <dbReference type="Proteomes" id="UP000240988"/>
    </source>
</evidence>
<sequence>VPAERRPPVVAVEAGDVQTSRYGQDLAWGCARQSSTAHGPGTPALGREDSLSDRDLLFLGGQLRRRGVLAAAVRGPRAGVELHAAEIAVAGVDSPVATGFATGYLIPFAVGGRDRLTGQGNAAATKYRPGKGDLGDADVGCRGLAVTSTHTRRNFPLVTRLRGQLSGSGSRGHPADVVSREPTSASPQGVARDPSPADRWVPRLHPDFGVPRPLDGARRYGLGRNATRFSLASLPRR</sequence>
<organism evidence="2 3">
    <name type="scientific">Mycobacterium rhizamassiliense</name>
    <dbReference type="NCBI Taxonomy" id="1841860"/>
    <lineage>
        <taxon>Bacteria</taxon>
        <taxon>Bacillati</taxon>
        <taxon>Actinomycetota</taxon>
        <taxon>Actinomycetes</taxon>
        <taxon>Mycobacteriales</taxon>
        <taxon>Mycobacteriaceae</taxon>
        <taxon>Mycobacterium</taxon>
    </lineage>
</organism>
<reference evidence="2 3" key="1">
    <citation type="submission" date="2017-01" db="EMBL/GenBank/DDBJ databases">
        <authorList>
            <consortium name="Urmite Genomes"/>
        </authorList>
    </citation>
    <scope>NUCLEOTIDE SEQUENCE [LARGE SCALE GENOMIC DNA]</scope>
    <source>
        <strain evidence="2 3">AB57</strain>
    </source>
</reference>
<feature type="compositionally biased region" description="Low complexity" evidence="1">
    <location>
        <begin position="163"/>
        <end position="172"/>
    </location>
</feature>
<keyword evidence="3" id="KW-1185">Reference proteome</keyword>
<accession>A0A2U3NTE2</accession>
<evidence type="ECO:0000313" key="2">
    <source>
        <dbReference type="EMBL" id="SPM34705.1"/>
    </source>
</evidence>
<feature type="non-terminal residue" evidence="2">
    <location>
        <position position="1"/>
    </location>
</feature>
<dbReference type="EMBL" id="FUFA01000004">
    <property type="protein sequence ID" value="SPM34705.1"/>
    <property type="molecule type" value="Genomic_DNA"/>
</dbReference>
<name>A0A2U3NTE2_9MYCO</name>
<evidence type="ECO:0000256" key="1">
    <source>
        <dbReference type="SAM" id="MobiDB-lite"/>
    </source>
</evidence>
<proteinExistence type="predicted"/>
<protein>
    <submittedName>
        <fullName evidence="2">Mycobacterium rhizamassiliense ORFan</fullName>
    </submittedName>
</protein>
<feature type="region of interest" description="Disordered" evidence="1">
    <location>
        <begin position="163"/>
        <end position="204"/>
    </location>
</feature>
<dbReference type="AlphaFoldDB" id="A0A2U3NTE2"/>
<gene>
    <name evidence="2" type="ORF">MRAB57_2525</name>
</gene>